<evidence type="ECO:0000256" key="5">
    <source>
        <dbReference type="ARBA" id="ARBA00022801"/>
    </source>
</evidence>
<keyword evidence="7" id="KW-0346">Stress response</keyword>
<name>A0A383SB62_9ACTN</name>
<dbReference type="AlphaFoldDB" id="A0A383SB62"/>
<dbReference type="Proteomes" id="UP000263928">
    <property type="component" value="Unassembled WGS sequence"/>
</dbReference>
<dbReference type="SUPFAM" id="SSF54786">
    <property type="entry name" value="YcfA/nrd intein domain"/>
    <property type="match status" value="1"/>
</dbReference>
<dbReference type="GO" id="GO:0016787">
    <property type="term" value="F:hydrolase activity"/>
    <property type="evidence" value="ECO:0007669"/>
    <property type="project" value="UniProtKB-KW"/>
</dbReference>
<evidence type="ECO:0000256" key="6">
    <source>
        <dbReference type="ARBA" id="ARBA00022884"/>
    </source>
</evidence>
<gene>
    <name evidence="8" type="ORF">PROPAUS_2482</name>
</gene>
<evidence type="ECO:0000313" key="8">
    <source>
        <dbReference type="EMBL" id="SYZ34466.1"/>
    </source>
</evidence>
<evidence type="ECO:0000256" key="2">
    <source>
        <dbReference type="ARBA" id="ARBA00022649"/>
    </source>
</evidence>
<dbReference type="InterPro" id="IPR012933">
    <property type="entry name" value="HicA_mRNA_interferase"/>
</dbReference>
<dbReference type="EMBL" id="UNQJ01000026">
    <property type="protein sequence ID" value="SYZ34466.1"/>
    <property type="molecule type" value="Genomic_DNA"/>
</dbReference>
<organism evidence="8 9">
    <name type="scientific">Propionibacterium australiense</name>
    <dbReference type="NCBI Taxonomy" id="119981"/>
    <lineage>
        <taxon>Bacteria</taxon>
        <taxon>Bacillati</taxon>
        <taxon>Actinomycetota</taxon>
        <taxon>Actinomycetes</taxon>
        <taxon>Propionibacteriales</taxon>
        <taxon>Propionibacteriaceae</taxon>
        <taxon>Propionibacterium</taxon>
    </lineage>
</organism>
<keyword evidence="9" id="KW-1185">Reference proteome</keyword>
<dbReference type="Pfam" id="PF07927">
    <property type="entry name" value="HicA_toxin"/>
    <property type="match status" value="1"/>
</dbReference>
<evidence type="ECO:0000313" key="9">
    <source>
        <dbReference type="Proteomes" id="UP000263928"/>
    </source>
</evidence>
<keyword evidence="4" id="KW-0255">Endonuclease</keyword>
<sequence length="88" mass="10029">MPDCISPIVINDNGGYIPWVRPQRVKDVMRVLRAQGWRRLRDARGSHEIWVDAEGRAKVSVPTGHRYVSPGVLAQLERAGLSIPEEWR</sequence>
<evidence type="ECO:0000256" key="7">
    <source>
        <dbReference type="ARBA" id="ARBA00023016"/>
    </source>
</evidence>
<proteinExistence type="inferred from homology"/>
<dbReference type="InterPro" id="IPR038570">
    <property type="entry name" value="HicA_sf"/>
</dbReference>
<protein>
    <submittedName>
        <fullName evidence="8">HicA mRNA interferase family</fullName>
    </submittedName>
</protein>
<evidence type="ECO:0000256" key="1">
    <source>
        <dbReference type="ARBA" id="ARBA00006620"/>
    </source>
</evidence>
<dbReference type="GO" id="GO:0004519">
    <property type="term" value="F:endonuclease activity"/>
    <property type="evidence" value="ECO:0007669"/>
    <property type="project" value="UniProtKB-KW"/>
</dbReference>
<comment type="similarity">
    <text evidence="1">Belongs to the HicA mRNA interferase family.</text>
</comment>
<dbReference type="GO" id="GO:0003729">
    <property type="term" value="F:mRNA binding"/>
    <property type="evidence" value="ECO:0007669"/>
    <property type="project" value="InterPro"/>
</dbReference>
<keyword evidence="6" id="KW-0694">RNA-binding</keyword>
<keyword evidence="2" id="KW-1277">Toxin-antitoxin system</keyword>
<evidence type="ECO:0000256" key="4">
    <source>
        <dbReference type="ARBA" id="ARBA00022759"/>
    </source>
</evidence>
<keyword evidence="5" id="KW-0378">Hydrolase</keyword>
<keyword evidence="3" id="KW-0540">Nuclease</keyword>
<dbReference type="Gene3D" id="3.30.920.30">
    <property type="entry name" value="Hypothetical protein"/>
    <property type="match status" value="1"/>
</dbReference>
<reference evidence="9" key="1">
    <citation type="submission" date="2018-08" db="EMBL/GenBank/DDBJ databases">
        <authorList>
            <person name="Hornung B."/>
        </authorList>
    </citation>
    <scope>NUCLEOTIDE SEQUENCE [LARGE SCALE GENOMIC DNA]</scope>
</reference>
<evidence type="ECO:0000256" key="3">
    <source>
        <dbReference type="ARBA" id="ARBA00022722"/>
    </source>
</evidence>
<accession>A0A383SB62</accession>